<dbReference type="InterPro" id="IPR017871">
    <property type="entry name" value="ABC_transporter-like_CS"/>
</dbReference>
<gene>
    <name evidence="6" type="ORF">H9882_00465</name>
</gene>
<dbReference type="PANTHER" id="PTHR43335">
    <property type="entry name" value="ABC TRANSPORTER, ATP-BINDING PROTEIN"/>
    <property type="match status" value="1"/>
</dbReference>
<name>A0A948T111_9FIRM</name>
<protein>
    <submittedName>
        <fullName evidence="6">ABC transporter ATP-binding protein</fullName>
    </submittedName>
</protein>
<sequence>MLVQLEHVTQMIRKKVVLKNVSLTFDSQWVYGLQGINGSGKTMLMRTICGLIVPDKGRILINNMELHKDMDFPPSIGVLIESPAFLNELTGFDNLKLIASLQNKVSDEEIRDALRKVGLDPNDRRTYRKYSLGMKQRLGIACAVMGQPQIVLLDEPLNAIDADGIVLVRNIIQELKESGSLVILACHDKEELYSLSDVIIELKEGKVCGRKTLSEAAGC</sequence>
<reference evidence="6" key="1">
    <citation type="journal article" date="2021" name="PeerJ">
        <title>Extensive microbial diversity within the chicken gut microbiome revealed by metagenomics and culture.</title>
        <authorList>
            <person name="Gilroy R."/>
            <person name="Ravi A."/>
            <person name="Getino M."/>
            <person name="Pursley I."/>
            <person name="Horton D.L."/>
            <person name="Alikhan N.F."/>
            <person name="Baker D."/>
            <person name="Gharbi K."/>
            <person name="Hall N."/>
            <person name="Watson M."/>
            <person name="Adriaenssens E.M."/>
            <person name="Foster-Nyarko E."/>
            <person name="Jarju S."/>
            <person name="Secka A."/>
            <person name="Antonio M."/>
            <person name="Oren A."/>
            <person name="Chaudhuri R.R."/>
            <person name="La Ragione R."/>
            <person name="Hildebrand F."/>
            <person name="Pallen M.J."/>
        </authorList>
    </citation>
    <scope>NUCLEOTIDE SEQUENCE</scope>
    <source>
        <strain evidence="6">B5_2728</strain>
    </source>
</reference>
<dbReference type="InterPro" id="IPR027417">
    <property type="entry name" value="P-loop_NTPase"/>
</dbReference>
<dbReference type="InterPro" id="IPR003439">
    <property type="entry name" value="ABC_transporter-like_ATP-bd"/>
</dbReference>
<evidence type="ECO:0000256" key="2">
    <source>
        <dbReference type="ARBA" id="ARBA00022448"/>
    </source>
</evidence>
<dbReference type="PROSITE" id="PS50893">
    <property type="entry name" value="ABC_TRANSPORTER_2"/>
    <property type="match status" value="1"/>
</dbReference>
<comment type="similarity">
    <text evidence="1">Belongs to the ABC transporter superfamily.</text>
</comment>
<reference evidence="6" key="2">
    <citation type="submission" date="2021-04" db="EMBL/GenBank/DDBJ databases">
        <authorList>
            <person name="Gilroy R."/>
        </authorList>
    </citation>
    <scope>NUCLEOTIDE SEQUENCE</scope>
    <source>
        <strain evidence="6">B5_2728</strain>
    </source>
</reference>
<evidence type="ECO:0000313" key="6">
    <source>
        <dbReference type="EMBL" id="MBU3805366.1"/>
    </source>
</evidence>
<feature type="domain" description="ABC transporter" evidence="5">
    <location>
        <begin position="3"/>
        <end position="218"/>
    </location>
</feature>
<keyword evidence="3" id="KW-0547">Nucleotide-binding</keyword>
<evidence type="ECO:0000259" key="5">
    <source>
        <dbReference type="PROSITE" id="PS50893"/>
    </source>
</evidence>
<accession>A0A948T111</accession>
<dbReference type="InterPro" id="IPR003593">
    <property type="entry name" value="AAA+_ATPase"/>
</dbReference>
<keyword evidence="4 6" id="KW-0067">ATP-binding</keyword>
<dbReference type="SUPFAM" id="SSF52540">
    <property type="entry name" value="P-loop containing nucleoside triphosphate hydrolases"/>
    <property type="match status" value="1"/>
</dbReference>
<keyword evidence="2" id="KW-0813">Transport</keyword>
<dbReference type="PROSITE" id="PS00211">
    <property type="entry name" value="ABC_TRANSPORTER_1"/>
    <property type="match status" value="1"/>
</dbReference>
<dbReference type="GO" id="GO:0005524">
    <property type="term" value="F:ATP binding"/>
    <property type="evidence" value="ECO:0007669"/>
    <property type="project" value="UniProtKB-KW"/>
</dbReference>
<dbReference type="PANTHER" id="PTHR43335:SF4">
    <property type="entry name" value="ABC TRANSPORTER, ATP-BINDING PROTEIN"/>
    <property type="match status" value="1"/>
</dbReference>
<organism evidence="6 7">
    <name type="scientific">Candidatus Allofournierella pullistercoris</name>
    <dbReference type="NCBI Taxonomy" id="2838597"/>
    <lineage>
        <taxon>Bacteria</taxon>
        <taxon>Bacillati</taxon>
        <taxon>Bacillota</taxon>
        <taxon>Clostridia</taxon>
        <taxon>Eubacteriales</taxon>
        <taxon>Oscillospiraceae</taxon>
        <taxon>Allofournierella</taxon>
    </lineage>
</organism>
<comment type="caution">
    <text evidence="6">The sequence shown here is derived from an EMBL/GenBank/DDBJ whole genome shotgun (WGS) entry which is preliminary data.</text>
</comment>
<dbReference type="Pfam" id="PF00005">
    <property type="entry name" value="ABC_tran"/>
    <property type="match status" value="1"/>
</dbReference>
<evidence type="ECO:0000256" key="1">
    <source>
        <dbReference type="ARBA" id="ARBA00005417"/>
    </source>
</evidence>
<dbReference type="EMBL" id="JAHLFP010000003">
    <property type="protein sequence ID" value="MBU3805366.1"/>
    <property type="molecule type" value="Genomic_DNA"/>
</dbReference>
<dbReference type="SMART" id="SM00382">
    <property type="entry name" value="AAA"/>
    <property type="match status" value="1"/>
</dbReference>
<dbReference type="Proteomes" id="UP000713596">
    <property type="component" value="Unassembled WGS sequence"/>
</dbReference>
<dbReference type="Gene3D" id="3.40.50.300">
    <property type="entry name" value="P-loop containing nucleotide triphosphate hydrolases"/>
    <property type="match status" value="1"/>
</dbReference>
<evidence type="ECO:0000256" key="4">
    <source>
        <dbReference type="ARBA" id="ARBA00022840"/>
    </source>
</evidence>
<evidence type="ECO:0000313" key="7">
    <source>
        <dbReference type="Proteomes" id="UP000713596"/>
    </source>
</evidence>
<proteinExistence type="inferred from homology"/>
<dbReference type="AlphaFoldDB" id="A0A948T111"/>
<evidence type="ECO:0000256" key="3">
    <source>
        <dbReference type="ARBA" id="ARBA00022741"/>
    </source>
</evidence>
<dbReference type="GO" id="GO:0016887">
    <property type="term" value="F:ATP hydrolysis activity"/>
    <property type="evidence" value="ECO:0007669"/>
    <property type="project" value="InterPro"/>
</dbReference>